<name>A0ABN7NDB0_TIMPD</name>
<dbReference type="EMBL" id="CAJPIN010000733">
    <property type="protein sequence ID" value="CAG2053852.1"/>
    <property type="molecule type" value="Genomic_DNA"/>
</dbReference>
<dbReference type="Proteomes" id="UP001153148">
    <property type="component" value="Unassembled WGS sequence"/>
</dbReference>
<comment type="caution">
    <text evidence="1">The sequence shown here is derived from an EMBL/GenBank/DDBJ whole genome shotgun (WGS) entry which is preliminary data.</text>
</comment>
<gene>
    <name evidence="1" type="ORF">TPAB3V08_LOCUS896</name>
</gene>
<reference evidence="1" key="1">
    <citation type="submission" date="2021-03" db="EMBL/GenBank/DDBJ databases">
        <authorList>
            <person name="Tran Van P."/>
        </authorList>
    </citation>
    <scope>NUCLEOTIDE SEQUENCE</scope>
</reference>
<keyword evidence="2" id="KW-1185">Reference proteome</keyword>
<organism evidence="1 2">
    <name type="scientific">Timema podura</name>
    <name type="common">Walking stick</name>
    <dbReference type="NCBI Taxonomy" id="61482"/>
    <lineage>
        <taxon>Eukaryota</taxon>
        <taxon>Metazoa</taxon>
        <taxon>Ecdysozoa</taxon>
        <taxon>Arthropoda</taxon>
        <taxon>Hexapoda</taxon>
        <taxon>Insecta</taxon>
        <taxon>Pterygota</taxon>
        <taxon>Neoptera</taxon>
        <taxon>Polyneoptera</taxon>
        <taxon>Phasmatodea</taxon>
        <taxon>Timematodea</taxon>
        <taxon>Timematoidea</taxon>
        <taxon>Timematidae</taxon>
        <taxon>Timema</taxon>
    </lineage>
</organism>
<evidence type="ECO:0000313" key="2">
    <source>
        <dbReference type="Proteomes" id="UP001153148"/>
    </source>
</evidence>
<protein>
    <submittedName>
        <fullName evidence="1">Uncharacterized protein</fullName>
    </submittedName>
</protein>
<evidence type="ECO:0000313" key="1">
    <source>
        <dbReference type="EMBL" id="CAG2053852.1"/>
    </source>
</evidence>
<proteinExistence type="predicted"/>
<accession>A0ABN7NDB0</accession>
<sequence>MIESWGASVERAMDSSPKASSLHFLERGQRNMFRKIYDLCVNQTSKLLPCEFSAQAVLRFLC</sequence>